<dbReference type="GO" id="GO:0051539">
    <property type="term" value="F:4 iron, 4 sulfur cluster binding"/>
    <property type="evidence" value="ECO:0007669"/>
    <property type="project" value="UniProtKB-KW"/>
</dbReference>
<dbReference type="AlphaFoldDB" id="A0A1M6HHU6"/>
<dbReference type="OrthoDB" id="9786803at2"/>
<evidence type="ECO:0000256" key="4">
    <source>
        <dbReference type="ARBA" id="ARBA00023014"/>
    </source>
</evidence>
<dbReference type="Proteomes" id="UP000184052">
    <property type="component" value="Unassembled WGS sequence"/>
</dbReference>
<keyword evidence="4" id="KW-0411">Iron-sulfur</keyword>
<dbReference type="EMBL" id="FQZL01000013">
    <property type="protein sequence ID" value="SHJ21790.1"/>
    <property type="molecule type" value="Genomic_DNA"/>
</dbReference>
<dbReference type="PROSITE" id="PS51656">
    <property type="entry name" value="4FE4S"/>
    <property type="match status" value="1"/>
</dbReference>
<reference evidence="7 8" key="1">
    <citation type="submission" date="2016-11" db="EMBL/GenBank/DDBJ databases">
        <authorList>
            <person name="Jaros S."/>
            <person name="Januszkiewicz K."/>
            <person name="Wedrychowicz H."/>
        </authorList>
    </citation>
    <scope>NUCLEOTIDE SEQUENCE [LARGE SCALE GENOMIC DNA]</scope>
    <source>
        <strain evidence="7 8">DSM 17477</strain>
    </source>
</reference>
<feature type="domain" description="4Fe-4S" evidence="6">
    <location>
        <begin position="152"/>
        <end position="216"/>
    </location>
</feature>
<dbReference type="GO" id="GO:0046872">
    <property type="term" value="F:metal ion binding"/>
    <property type="evidence" value="ECO:0007669"/>
    <property type="project" value="UniProtKB-KW"/>
</dbReference>
<evidence type="ECO:0000256" key="5">
    <source>
        <dbReference type="SAM" id="MobiDB-lite"/>
    </source>
</evidence>
<evidence type="ECO:0000259" key="6">
    <source>
        <dbReference type="PROSITE" id="PS51656"/>
    </source>
</evidence>
<dbReference type="PANTHER" id="PTHR40072:SF1">
    <property type="entry name" value="MOLYBDOPTERIN-GUANINE DINUCLEOTIDE BIOSYNTHESIS ADAPTER PROTEIN"/>
    <property type="match status" value="1"/>
</dbReference>
<dbReference type="Gene3D" id="3.40.50.300">
    <property type="entry name" value="P-loop containing nucleotide triphosphate hydrolases"/>
    <property type="match status" value="1"/>
</dbReference>
<dbReference type="STRING" id="1121476.SAMN02745751_02024"/>
<gene>
    <name evidence="7" type="ORF">SAMN02745751_02024</name>
</gene>
<dbReference type="InterPro" id="IPR004435">
    <property type="entry name" value="MobB_dom"/>
</dbReference>
<keyword evidence="2" id="KW-0479">Metal-binding</keyword>
<evidence type="ECO:0000313" key="8">
    <source>
        <dbReference type="Proteomes" id="UP000184052"/>
    </source>
</evidence>
<protein>
    <submittedName>
        <fullName evidence="7">Molybdopterin-guanine dinucleotide biosynthesis protein B</fullName>
    </submittedName>
</protein>
<evidence type="ECO:0000256" key="3">
    <source>
        <dbReference type="ARBA" id="ARBA00023004"/>
    </source>
</evidence>
<dbReference type="GO" id="GO:0005525">
    <property type="term" value="F:GTP binding"/>
    <property type="evidence" value="ECO:0007669"/>
    <property type="project" value="InterPro"/>
</dbReference>
<feature type="region of interest" description="Disordered" evidence="5">
    <location>
        <begin position="46"/>
        <end position="65"/>
    </location>
</feature>
<dbReference type="InterPro" id="IPR007202">
    <property type="entry name" value="4Fe-4S_dom"/>
</dbReference>
<accession>A0A1M6HHU6</accession>
<name>A0A1M6HHU6_9FIRM</name>
<keyword evidence="1" id="KW-0004">4Fe-4S</keyword>
<evidence type="ECO:0000313" key="7">
    <source>
        <dbReference type="EMBL" id="SHJ21790.1"/>
    </source>
</evidence>
<evidence type="ECO:0000256" key="2">
    <source>
        <dbReference type="ARBA" id="ARBA00022723"/>
    </source>
</evidence>
<dbReference type="GO" id="GO:0006777">
    <property type="term" value="P:Mo-molybdopterin cofactor biosynthetic process"/>
    <property type="evidence" value="ECO:0007669"/>
    <property type="project" value="InterPro"/>
</dbReference>
<dbReference type="PANTHER" id="PTHR40072">
    <property type="entry name" value="MOLYBDOPTERIN-GUANINE DINUCLEOTIDE BIOSYNTHESIS ADAPTER PROTEIN-RELATED"/>
    <property type="match status" value="1"/>
</dbReference>
<organism evidence="7 8">
    <name type="scientific">Dethiosulfatibacter aminovorans DSM 17477</name>
    <dbReference type="NCBI Taxonomy" id="1121476"/>
    <lineage>
        <taxon>Bacteria</taxon>
        <taxon>Bacillati</taxon>
        <taxon>Bacillota</taxon>
        <taxon>Tissierellia</taxon>
        <taxon>Dethiosulfatibacter</taxon>
    </lineage>
</organism>
<dbReference type="Pfam" id="PF03205">
    <property type="entry name" value="MobB"/>
    <property type="match status" value="1"/>
</dbReference>
<keyword evidence="8" id="KW-1185">Reference proteome</keyword>
<dbReference type="SUPFAM" id="SSF52540">
    <property type="entry name" value="P-loop containing nucleoside triphosphate hydrolases"/>
    <property type="match status" value="1"/>
</dbReference>
<sequence>MKVFSIYGYTQSGKTTIAETMIAELAKRRYSVGSIKEIHFEEFNIDTPGSNTDRHRNAGASPVTARGHDETDVMYPVKLSLPDILKHYSNEYVVCEGVTDYNLPKIIAASSVEDLEKRWEQGIFAVSGRVAEILGDEYRGVPVINVLEEPARLADLVVEKVFDLLPDVNEKCCNQCGYGCRGLTDKILAGEATRNDCIQKTSSVKLFINGKEIGMVPFVEEILRNACTGVVSTLEGYSENSSIEIKID</sequence>
<dbReference type="RefSeq" id="WP_073049465.1">
    <property type="nucleotide sequence ID" value="NZ_FQZL01000013.1"/>
</dbReference>
<evidence type="ECO:0000256" key="1">
    <source>
        <dbReference type="ARBA" id="ARBA00022485"/>
    </source>
</evidence>
<proteinExistence type="predicted"/>
<dbReference type="InterPro" id="IPR027417">
    <property type="entry name" value="P-loop_NTPase"/>
</dbReference>
<keyword evidence="3" id="KW-0408">Iron</keyword>
<dbReference type="InterPro" id="IPR052539">
    <property type="entry name" value="MGD_biosynthesis_adapter"/>
</dbReference>